<dbReference type="InterPro" id="IPR006153">
    <property type="entry name" value="Cation/H_exchanger_TM"/>
</dbReference>
<feature type="transmembrane region" description="Helical" evidence="7">
    <location>
        <begin position="33"/>
        <end position="51"/>
    </location>
</feature>
<dbReference type="RefSeq" id="WP_379519285.1">
    <property type="nucleotide sequence ID" value="NZ_JBHSPA010000048.1"/>
</dbReference>
<keyword evidence="3" id="KW-0813">Transport</keyword>
<dbReference type="PANTHER" id="PTHR42751:SF6">
    <property type="entry name" value="CONSERVED INTEGRAL MEMBRANE TRANSPORT PROTEIN-RELATED"/>
    <property type="match status" value="1"/>
</dbReference>
<feature type="transmembrane region" description="Helical" evidence="7">
    <location>
        <begin position="328"/>
        <end position="349"/>
    </location>
</feature>
<evidence type="ECO:0000256" key="6">
    <source>
        <dbReference type="ARBA" id="ARBA00023136"/>
    </source>
</evidence>
<feature type="transmembrane region" description="Helical" evidence="7">
    <location>
        <begin position="222"/>
        <end position="249"/>
    </location>
</feature>
<feature type="transmembrane region" description="Helical" evidence="7">
    <location>
        <begin position="97"/>
        <end position="128"/>
    </location>
</feature>
<dbReference type="InterPro" id="IPR038770">
    <property type="entry name" value="Na+/solute_symporter_sf"/>
</dbReference>
<dbReference type="Proteomes" id="UP001596058">
    <property type="component" value="Unassembled WGS sequence"/>
</dbReference>
<keyword evidence="6 7" id="KW-0472">Membrane</keyword>
<dbReference type="PANTHER" id="PTHR42751">
    <property type="entry name" value="SODIUM/HYDROGEN EXCHANGER FAMILY/TRKA DOMAIN PROTEIN"/>
    <property type="match status" value="1"/>
</dbReference>
<protein>
    <submittedName>
        <fullName evidence="9">Cation:proton antiporter</fullName>
    </submittedName>
</protein>
<evidence type="ECO:0000256" key="7">
    <source>
        <dbReference type="SAM" id="Phobius"/>
    </source>
</evidence>
<evidence type="ECO:0000256" key="4">
    <source>
        <dbReference type="ARBA" id="ARBA00022692"/>
    </source>
</evidence>
<feature type="transmembrane region" description="Helical" evidence="7">
    <location>
        <begin position="178"/>
        <end position="202"/>
    </location>
</feature>
<accession>A0ABW1CY86</accession>
<evidence type="ECO:0000256" key="5">
    <source>
        <dbReference type="ARBA" id="ARBA00022989"/>
    </source>
</evidence>
<evidence type="ECO:0000259" key="8">
    <source>
        <dbReference type="Pfam" id="PF00999"/>
    </source>
</evidence>
<feature type="domain" description="Cation/H+ exchanger transmembrane" evidence="8">
    <location>
        <begin position="23"/>
        <end position="369"/>
    </location>
</feature>
<proteinExistence type="inferred from homology"/>
<evidence type="ECO:0000256" key="1">
    <source>
        <dbReference type="ARBA" id="ARBA00004141"/>
    </source>
</evidence>
<feature type="transmembrane region" description="Helical" evidence="7">
    <location>
        <begin position="287"/>
        <end position="307"/>
    </location>
</feature>
<evidence type="ECO:0000313" key="9">
    <source>
        <dbReference type="EMBL" id="MFC5829791.1"/>
    </source>
</evidence>
<name>A0ABW1CY86_9ACTN</name>
<dbReference type="Gene3D" id="1.20.1530.20">
    <property type="match status" value="1"/>
</dbReference>
<feature type="transmembrane region" description="Helical" evidence="7">
    <location>
        <begin position="57"/>
        <end position="77"/>
    </location>
</feature>
<comment type="similarity">
    <text evidence="2">Belongs to the monovalent cation:proton antiporter 2 (CPA2) transporter (TC 2.A.37) family.</text>
</comment>
<comment type="caution">
    <text evidence="9">The sequence shown here is derived from an EMBL/GenBank/DDBJ whole genome shotgun (WGS) entry which is preliminary data.</text>
</comment>
<dbReference type="Pfam" id="PF00999">
    <property type="entry name" value="Na_H_Exchanger"/>
    <property type="match status" value="1"/>
</dbReference>
<dbReference type="EMBL" id="JBHSPA010000048">
    <property type="protein sequence ID" value="MFC5829791.1"/>
    <property type="molecule type" value="Genomic_DNA"/>
</dbReference>
<feature type="transmembrane region" description="Helical" evidence="7">
    <location>
        <begin position="355"/>
        <end position="375"/>
    </location>
</feature>
<evidence type="ECO:0000256" key="2">
    <source>
        <dbReference type="ARBA" id="ARBA00005551"/>
    </source>
</evidence>
<feature type="transmembrane region" description="Helical" evidence="7">
    <location>
        <begin position="6"/>
        <end position="26"/>
    </location>
</feature>
<evidence type="ECO:0000256" key="3">
    <source>
        <dbReference type="ARBA" id="ARBA00022448"/>
    </source>
</evidence>
<sequence length="386" mass="39003">MHDTAVIFLEFGAVVLGLGVLGALALRGGISPIPLYLIAGLAFGTGGVLPLATSEEFISVGAELGVVLLLLTLGLEYNADELVTSLTSNARAGIVDLVLNAAPGAICALLLGWGPVAAVAMAGVTYATSSGITAKVLSDLGWIGNRETPTVLSLLVFEDLTMAIYLPVLTTMLAGLSLLSGAISVGIALLTVSVVLVVALRFGRFIEAFVSSPNNEVLLLKVVGLALLVAGLAQQLQVSAAVGAFLVGIALSGQLAEDAQALLAPLRDLFAAVFFVFFGFQTDPAKILPVAGLAALLALVSMITKLLTGAYAARRAGIAKAGQARAGIALIPRGEFNIVIAGLAVGAGAHPDLGALAAAYVLILAAFGPLAAKLVQPLITAIAKRA</sequence>
<keyword evidence="10" id="KW-1185">Reference proteome</keyword>
<gene>
    <name evidence="9" type="ORF">ACFPZ3_38510</name>
</gene>
<keyword evidence="4 7" id="KW-0812">Transmembrane</keyword>
<feature type="transmembrane region" description="Helical" evidence="7">
    <location>
        <begin position="148"/>
        <end position="166"/>
    </location>
</feature>
<reference evidence="10" key="1">
    <citation type="journal article" date="2019" name="Int. J. Syst. Evol. Microbiol.">
        <title>The Global Catalogue of Microorganisms (GCM) 10K type strain sequencing project: providing services to taxonomists for standard genome sequencing and annotation.</title>
        <authorList>
            <consortium name="The Broad Institute Genomics Platform"/>
            <consortium name="The Broad Institute Genome Sequencing Center for Infectious Disease"/>
            <person name="Wu L."/>
            <person name="Ma J."/>
        </authorList>
    </citation>
    <scope>NUCLEOTIDE SEQUENCE [LARGE SCALE GENOMIC DNA]</scope>
    <source>
        <strain evidence="10">CCUG 53903</strain>
    </source>
</reference>
<keyword evidence="5 7" id="KW-1133">Transmembrane helix</keyword>
<evidence type="ECO:0000313" key="10">
    <source>
        <dbReference type="Proteomes" id="UP001596058"/>
    </source>
</evidence>
<comment type="subcellular location">
    <subcellularLocation>
        <location evidence="1">Membrane</location>
        <topology evidence="1">Multi-pass membrane protein</topology>
    </subcellularLocation>
</comment>
<organism evidence="9 10">
    <name type="scientific">Nonomuraea insulae</name>
    <dbReference type="NCBI Taxonomy" id="1616787"/>
    <lineage>
        <taxon>Bacteria</taxon>
        <taxon>Bacillati</taxon>
        <taxon>Actinomycetota</taxon>
        <taxon>Actinomycetes</taxon>
        <taxon>Streptosporangiales</taxon>
        <taxon>Streptosporangiaceae</taxon>
        <taxon>Nonomuraea</taxon>
    </lineage>
</organism>
<feature type="transmembrane region" description="Helical" evidence="7">
    <location>
        <begin position="261"/>
        <end position="281"/>
    </location>
</feature>